<name>A0A6M3KNG4_9ZZZZ</name>
<evidence type="ECO:0000313" key="1">
    <source>
        <dbReference type="EMBL" id="QJA67285.1"/>
    </source>
</evidence>
<accession>A0A6M3KNG4</accession>
<dbReference type="EMBL" id="MT141568">
    <property type="protein sequence ID" value="QJA67285.1"/>
    <property type="molecule type" value="Genomic_DNA"/>
</dbReference>
<dbReference type="EMBL" id="MT142507">
    <property type="protein sequence ID" value="QJA83300.1"/>
    <property type="molecule type" value="Genomic_DNA"/>
</dbReference>
<dbReference type="AlphaFoldDB" id="A0A6M3KNG4"/>
<protein>
    <submittedName>
        <fullName evidence="2">Uncharacterized protein</fullName>
    </submittedName>
</protein>
<sequence length="59" mass="6989">MEEDNGRYELDGDIVEVDAEVVELVREMYRIMGMAVYDLVETELDMEINRGLDNNFEWN</sequence>
<gene>
    <name evidence="2" type="ORF">MM415A00301_0034</name>
    <name evidence="1" type="ORF">MM415B00258_0034</name>
</gene>
<reference evidence="2" key="1">
    <citation type="submission" date="2020-03" db="EMBL/GenBank/DDBJ databases">
        <title>The deep terrestrial virosphere.</title>
        <authorList>
            <person name="Holmfeldt K."/>
            <person name="Nilsson E."/>
            <person name="Simone D."/>
            <person name="Lopez-Fernandez M."/>
            <person name="Wu X."/>
            <person name="de Brujin I."/>
            <person name="Lundin D."/>
            <person name="Andersson A."/>
            <person name="Bertilsson S."/>
            <person name="Dopson M."/>
        </authorList>
    </citation>
    <scope>NUCLEOTIDE SEQUENCE</scope>
    <source>
        <strain evidence="2">MM415A00301</strain>
        <strain evidence="1">MM415B00258</strain>
    </source>
</reference>
<organism evidence="2">
    <name type="scientific">viral metagenome</name>
    <dbReference type="NCBI Taxonomy" id="1070528"/>
    <lineage>
        <taxon>unclassified sequences</taxon>
        <taxon>metagenomes</taxon>
        <taxon>organismal metagenomes</taxon>
    </lineage>
</organism>
<evidence type="ECO:0000313" key="2">
    <source>
        <dbReference type="EMBL" id="QJA83300.1"/>
    </source>
</evidence>
<proteinExistence type="predicted"/>